<dbReference type="InterPro" id="IPR003488">
    <property type="entry name" value="DprA"/>
</dbReference>
<dbReference type="GO" id="GO:0009294">
    <property type="term" value="P:DNA-mediated transformation"/>
    <property type="evidence" value="ECO:0007669"/>
    <property type="project" value="InterPro"/>
</dbReference>
<dbReference type="Pfam" id="PF21102">
    <property type="entry name" value="DprA_N"/>
    <property type="match status" value="1"/>
</dbReference>
<comment type="similarity">
    <text evidence="1">Belongs to the DprA/Smf family.</text>
</comment>
<organism evidence="4 5">
    <name type="scientific">Candidatus Mesenet longicola</name>
    <dbReference type="NCBI Taxonomy" id="1892558"/>
    <lineage>
        <taxon>Bacteria</taxon>
        <taxon>Pseudomonadati</taxon>
        <taxon>Pseudomonadota</taxon>
        <taxon>Alphaproteobacteria</taxon>
        <taxon>Rickettsiales</taxon>
        <taxon>Anaplasmataceae</taxon>
        <taxon>Candidatus Mesenet</taxon>
    </lineage>
</organism>
<accession>A0A8J3MN33</accession>
<dbReference type="InterPro" id="IPR041614">
    <property type="entry name" value="DprA_WH"/>
</dbReference>
<dbReference type="EMBL" id="BNGU01000035">
    <property type="protein sequence ID" value="GHM59792.1"/>
    <property type="molecule type" value="Genomic_DNA"/>
</dbReference>
<gene>
    <name evidence="4" type="primary">smf</name>
    <name evidence="4" type="ORF">sL5_07850</name>
</gene>
<evidence type="ECO:0000313" key="4">
    <source>
        <dbReference type="EMBL" id="GHM59792.1"/>
    </source>
</evidence>
<comment type="caution">
    <text evidence="4">The sequence shown here is derived from an EMBL/GenBank/DDBJ whole genome shotgun (WGS) entry which is preliminary data.</text>
</comment>
<dbReference type="Gene3D" id="3.40.50.450">
    <property type="match status" value="1"/>
</dbReference>
<dbReference type="Pfam" id="PF02481">
    <property type="entry name" value="DNA_processg_A"/>
    <property type="match status" value="1"/>
</dbReference>
<reference evidence="4 5" key="1">
    <citation type="journal article" date="2021" name="Microb. Ecol.">
        <title>Candidatus Mesenet longicola: Novel Endosymbionts of Brontispa longissima that Induce Cytoplasmic Incompatibility.</title>
        <authorList>
            <person name="Takano S."/>
            <person name="Gotoh Y."/>
            <person name="Hayashi T."/>
        </authorList>
    </citation>
    <scope>NUCLEOTIDE SEQUENCE [LARGE SCALE GENOMIC DNA]</scope>
    <source>
        <strain evidence="4">L5</strain>
    </source>
</reference>
<dbReference type="SUPFAM" id="SSF102405">
    <property type="entry name" value="MCP/YpsA-like"/>
    <property type="match status" value="1"/>
</dbReference>
<feature type="domain" description="DprA winged helix" evidence="3">
    <location>
        <begin position="318"/>
        <end position="370"/>
    </location>
</feature>
<dbReference type="AlphaFoldDB" id="A0A8J3MN33"/>
<proteinExistence type="inferred from homology"/>
<protein>
    <submittedName>
        <fullName evidence="4">DNA processing protein DprA</fullName>
    </submittedName>
</protein>
<sequence>MQIKQLSHDELIAWLRLIRTVNIGPVTFFAFLKVYKTPKNVLEHLPTLISNSGANNKISKICTIEEAEKELESVKAIGAKVIAACEPDYPESLRKIADFPPIITVLGDISLLKKNIIAIVGGRNSSINGRNFANKLAYDLSQAGFITISGLASGIDTAVNSIIFQNHPTIAVTAAGIDVVYPKENLHLYNKIAENNGLIITELPFSTKPKPQYFPQRNRIISGLSLGIVLIEASKRSGSLITANFALEQNKEVFAVPGSPLDPRCGGSNNLIKKGAKLVESVDDIIDGIHFSCTIQNSLFDDATNYGNDEYADVTDTEVQKAKAIVLSCIDSMPTDIDEIIAVSGVRTEIVLVALLELELAQKIERYPGNKVALVFDCK</sequence>
<dbReference type="PANTHER" id="PTHR43022">
    <property type="entry name" value="PROTEIN SMF"/>
    <property type="match status" value="1"/>
</dbReference>
<evidence type="ECO:0000313" key="5">
    <source>
        <dbReference type="Proteomes" id="UP000637906"/>
    </source>
</evidence>
<dbReference type="Pfam" id="PF17782">
    <property type="entry name" value="WHD_DprA"/>
    <property type="match status" value="1"/>
</dbReference>
<dbReference type="Proteomes" id="UP000637906">
    <property type="component" value="Unassembled WGS sequence"/>
</dbReference>
<dbReference type="InterPro" id="IPR036388">
    <property type="entry name" value="WH-like_DNA-bd_sf"/>
</dbReference>
<evidence type="ECO:0000259" key="3">
    <source>
        <dbReference type="Pfam" id="PF17782"/>
    </source>
</evidence>
<dbReference type="Gene3D" id="1.10.10.10">
    <property type="entry name" value="Winged helix-like DNA-binding domain superfamily/Winged helix DNA-binding domain"/>
    <property type="match status" value="1"/>
</dbReference>
<name>A0A8J3MN33_9RICK</name>
<evidence type="ECO:0000256" key="1">
    <source>
        <dbReference type="ARBA" id="ARBA00006525"/>
    </source>
</evidence>
<dbReference type="InterPro" id="IPR057666">
    <property type="entry name" value="DrpA_SLOG"/>
</dbReference>
<keyword evidence="5" id="KW-1185">Reference proteome</keyword>
<dbReference type="NCBIfam" id="TIGR00732">
    <property type="entry name" value="dprA"/>
    <property type="match status" value="1"/>
</dbReference>
<dbReference type="PANTHER" id="PTHR43022:SF1">
    <property type="entry name" value="PROTEIN SMF"/>
    <property type="match status" value="1"/>
</dbReference>
<feature type="domain" description="Smf/DprA SLOG" evidence="2">
    <location>
        <begin position="81"/>
        <end position="287"/>
    </location>
</feature>
<evidence type="ECO:0000259" key="2">
    <source>
        <dbReference type="Pfam" id="PF02481"/>
    </source>
</evidence>